<evidence type="ECO:0000256" key="3">
    <source>
        <dbReference type="ARBA" id="ARBA00005631"/>
    </source>
</evidence>
<feature type="binding site" evidence="10">
    <location>
        <position position="45"/>
    </location>
    <ligand>
        <name>substrate</name>
    </ligand>
</feature>
<evidence type="ECO:0000256" key="10">
    <source>
        <dbReference type="HAMAP-Rule" id="MF_00219"/>
    </source>
</evidence>
<feature type="binding site" evidence="10">
    <location>
        <begin position="19"/>
        <end position="21"/>
    </location>
    <ligand>
        <name>substrate</name>
    </ligand>
</feature>
<accession>A0A0J5P5P8</accession>
<feature type="binding site" evidence="10">
    <location>
        <position position="19"/>
    </location>
    <ligand>
        <name>Zn(2+)</name>
        <dbReference type="ChEBI" id="CHEBI:29105"/>
        <label>1</label>
    </ligand>
</feature>
<dbReference type="eggNOG" id="COG0418">
    <property type="taxonomic scope" value="Bacteria"/>
</dbReference>
<dbReference type="RefSeq" id="WP_048278271.1">
    <property type="nucleotide sequence ID" value="NZ_LDZF01000003.1"/>
</dbReference>
<evidence type="ECO:0000256" key="4">
    <source>
        <dbReference type="ARBA" id="ARBA00012860"/>
    </source>
</evidence>
<feature type="binding site" evidence="10">
    <location>
        <position position="17"/>
    </location>
    <ligand>
        <name>Zn(2+)</name>
        <dbReference type="ChEBI" id="CHEBI:29105"/>
        <label>1</label>
    </ligand>
</feature>
<evidence type="ECO:0000256" key="11">
    <source>
        <dbReference type="RuleBase" id="RU003440"/>
    </source>
</evidence>
<dbReference type="InterPro" id="IPR002195">
    <property type="entry name" value="Dihydroorotase_CS"/>
</dbReference>
<evidence type="ECO:0000256" key="8">
    <source>
        <dbReference type="ARBA" id="ARBA00022975"/>
    </source>
</evidence>
<feature type="binding site" evidence="10">
    <location>
        <position position="267"/>
    </location>
    <ligand>
        <name>substrate</name>
    </ligand>
</feature>
<dbReference type="Proteomes" id="UP000036196">
    <property type="component" value="Unassembled WGS sequence"/>
</dbReference>
<keyword evidence="8 10" id="KW-0665">Pyrimidine biosynthesis</keyword>
<feature type="modified residue" description="N6-carboxylysine" evidence="10">
    <location>
        <position position="103"/>
    </location>
</feature>
<feature type="binding site" evidence="10">
    <location>
        <position position="251"/>
    </location>
    <ligand>
        <name>Zn(2+)</name>
        <dbReference type="ChEBI" id="CHEBI:29105"/>
        <label>1</label>
    </ligand>
</feature>
<dbReference type="PROSITE" id="PS00482">
    <property type="entry name" value="DIHYDROOROTASE_1"/>
    <property type="match status" value="1"/>
</dbReference>
<evidence type="ECO:0000313" key="13">
    <source>
        <dbReference type="EMBL" id="KMK15832.1"/>
    </source>
</evidence>
<comment type="pathway">
    <text evidence="2 10 11">Pyrimidine metabolism; UMP biosynthesis via de novo pathway; (S)-dihydroorotate from bicarbonate: step 3/3.</text>
</comment>
<keyword evidence="6 10" id="KW-0378">Hydrolase</keyword>
<dbReference type="GO" id="GO:0006207">
    <property type="term" value="P:'de novo' pyrimidine nucleobase biosynthetic process"/>
    <property type="evidence" value="ECO:0007669"/>
    <property type="project" value="TreeGrafter"/>
</dbReference>
<dbReference type="InterPro" id="IPR004721">
    <property type="entry name" value="DHOdimr"/>
</dbReference>
<feature type="domain" description="Amidohydrolase-related" evidence="12">
    <location>
        <begin position="15"/>
        <end position="307"/>
    </location>
</feature>
<evidence type="ECO:0000256" key="6">
    <source>
        <dbReference type="ARBA" id="ARBA00022801"/>
    </source>
</evidence>
<dbReference type="PATRIC" id="fig|61647.15.peg.3190"/>
<keyword evidence="14" id="KW-1185">Reference proteome</keyword>
<feature type="binding site" evidence="10">
    <location>
        <position position="223"/>
    </location>
    <ligand>
        <name>substrate</name>
    </ligand>
</feature>
<organism evidence="13 14">
    <name type="scientific">Pluralibacter gergoviae</name>
    <name type="common">Enterobacter gergoviae</name>
    <dbReference type="NCBI Taxonomy" id="61647"/>
    <lineage>
        <taxon>Bacteria</taxon>
        <taxon>Pseudomonadati</taxon>
        <taxon>Pseudomonadota</taxon>
        <taxon>Gammaproteobacteria</taxon>
        <taxon>Enterobacterales</taxon>
        <taxon>Enterobacteriaceae</taxon>
        <taxon>Pluralibacter</taxon>
    </lineage>
</organism>
<dbReference type="STRING" id="61647.LG71_19075"/>
<name>A0A0J5P5P8_PLUGE</name>
<dbReference type="EC" id="3.5.2.3" evidence="4 10"/>
<evidence type="ECO:0000256" key="2">
    <source>
        <dbReference type="ARBA" id="ARBA00004880"/>
    </source>
</evidence>
<dbReference type="InterPro" id="IPR006680">
    <property type="entry name" value="Amidohydro-rel"/>
</dbReference>
<dbReference type="PIRSF" id="PIRSF001237">
    <property type="entry name" value="DHOdimr"/>
    <property type="match status" value="1"/>
</dbReference>
<feature type="binding site" evidence="10">
    <location>
        <position position="255"/>
    </location>
    <ligand>
        <name>substrate</name>
    </ligand>
</feature>
<dbReference type="UniPathway" id="UPA00070">
    <property type="reaction ID" value="UER00117"/>
</dbReference>
<comment type="similarity">
    <text evidence="3 10 11">Belongs to the metallo-dependent hydrolases superfamily. DHOase family. Class II DHOase subfamily.</text>
</comment>
<keyword evidence="5 10" id="KW-0479">Metal-binding</keyword>
<comment type="catalytic activity">
    <reaction evidence="9 10 11">
        <text>(S)-dihydroorotate + H2O = N-carbamoyl-L-aspartate + H(+)</text>
        <dbReference type="Rhea" id="RHEA:24296"/>
        <dbReference type="ChEBI" id="CHEBI:15377"/>
        <dbReference type="ChEBI" id="CHEBI:15378"/>
        <dbReference type="ChEBI" id="CHEBI:30864"/>
        <dbReference type="ChEBI" id="CHEBI:32814"/>
        <dbReference type="EC" id="3.5.2.3"/>
    </reaction>
</comment>
<dbReference type="GO" id="GO:0044205">
    <property type="term" value="P:'de novo' UMP biosynthetic process"/>
    <property type="evidence" value="ECO:0007669"/>
    <property type="project" value="UniProtKB-UniRule"/>
</dbReference>
<dbReference type="GO" id="GO:0004151">
    <property type="term" value="F:dihydroorotase activity"/>
    <property type="evidence" value="ECO:0007669"/>
    <property type="project" value="UniProtKB-UniRule"/>
</dbReference>
<dbReference type="HAMAP" id="MF_00219">
    <property type="entry name" value="PyrC_classII"/>
    <property type="match status" value="1"/>
</dbReference>
<dbReference type="Pfam" id="PF01979">
    <property type="entry name" value="Amidohydro_1"/>
    <property type="match status" value="1"/>
</dbReference>
<dbReference type="GO" id="GO:0008270">
    <property type="term" value="F:zinc ion binding"/>
    <property type="evidence" value="ECO:0007669"/>
    <property type="project" value="UniProtKB-UniRule"/>
</dbReference>
<gene>
    <name evidence="10" type="primary">pyrC</name>
    <name evidence="13" type="ORF">ABW06_04280</name>
</gene>
<comment type="cofactor">
    <cofactor evidence="10 11">
        <name>Zn(2+)</name>
        <dbReference type="ChEBI" id="CHEBI:29105"/>
    </cofactor>
    <text evidence="10 11">Binds 2 Zn(2+) ions per subunit.</text>
</comment>
<dbReference type="InterPro" id="IPR032466">
    <property type="entry name" value="Metal_Hydrolase"/>
</dbReference>
<dbReference type="SUPFAM" id="SSF51556">
    <property type="entry name" value="Metallo-dependent hydrolases"/>
    <property type="match status" value="1"/>
</dbReference>
<keyword evidence="7 10" id="KW-0862">Zinc</keyword>
<dbReference type="PROSITE" id="PS00483">
    <property type="entry name" value="DIHYDROOROTASE_2"/>
    <property type="match status" value="1"/>
</dbReference>
<evidence type="ECO:0000256" key="9">
    <source>
        <dbReference type="ARBA" id="ARBA00048492"/>
    </source>
</evidence>
<protein>
    <recommendedName>
        <fullName evidence="4 10">Dihydroorotase</fullName>
        <shortName evidence="10">DHOase</shortName>
        <ecNumber evidence="4 10">3.5.2.3</ecNumber>
    </recommendedName>
</protein>
<feature type="binding site" evidence="10">
    <location>
        <position position="178"/>
    </location>
    <ligand>
        <name>Zn(2+)</name>
        <dbReference type="ChEBI" id="CHEBI:29105"/>
        <label>2</label>
    </ligand>
</feature>
<dbReference type="CDD" id="cd01294">
    <property type="entry name" value="DHOase"/>
    <property type="match status" value="1"/>
</dbReference>
<evidence type="ECO:0000256" key="7">
    <source>
        <dbReference type="ARBA" id="ARBA00022833"/>
    </source>
</evidence>
<comment type="caution">
    <text evidence="13">The sequence shown here is derived from an EMBL/GenBank/DDBJ whole genome shotgun (WGS) entry which is preliminary data.</text>
</comment>
<feature type="binding site" evidence="10">
    <location>
        <position position="140"/>
    </location>
    <ligand>
        <name>substrate</name>
    </ligand>
</feature>
<dbReference type="PANTHER" id="PTHR43137">
    <property type="entry name" value="DIHYDROOROTASE"/>
    <property type="match status" value="1"/>
</dbReference>
<dbReference type="Gene3D" id="3.20.20.140">
    <property type="entry name" value="Metal-dependent hydrolases"/>
    <property type="match status" value="1"/>
</dbReference>
<dbReference type="FunFam" id="3.20.20.140:FF:000006">
    <property type="entry name" value="Dihydroorotase"/>
    <property type="match status" value="1"/>
</dbReference>
<feature type="binding site" description="via carbamate group" evidence="10">
    <location>
        <position position="103"/>
    </location>
    <ligand>
        <name>Zn(2+)</name>
        <dbReference type="ChEBI" id="CHEBI:29105"/>
        <label>2</label>
    </ligand>
</feature>
<feature type="active site" evidence="10">
    <location>
        <position position="251"/>
    </location>
</feature>
<dbReference type="EMBL" id="LDZF01000003">
    <property type="protein sequence ID" value="KMK15832.1"/>
    <property type="molecule type" value="Genomic_DNA"/>
</dbReference>
<proteinExistence type="inferred from homology"/>
<sequence>MTAQPQVLKIRRPDDWHIHLRDGDMLKTVVPYTSEVYGRAIVMPNLVPPVTTAAAAVAYRERIMAAVPAGHRFTPLMTCYLTDTLDADELERGFQEGVFTAAKLYPANATTNSSHGVTSTEAIMPVLERMEKIGMPLLVHGEVTHADIDIFDREARFIETVLIPLRQRLPGLKVVMEHITTKDAAEYVRDGNENLAATITPQHLMFNRNHMLVGGIRPHLYCLPILKRNIHQQALRELVASGFERAFLGTDSAPHVRHAKESSCGCAGCFNAPTALASYATVFEQMNALEHFEGFCSLNGPRFYGLPLNEDFITLERKESRVETSIALPDDTLIPFLAGETVAWTLKR</sequence>
<dbReference type="NCBIfam" id="TIGR00856">
    <property type="entry name" value="pyrC_dimer"/>
    <property type="match status" value="1"/>
</dbReference>
<evidence type="ECO:0000256" key="1">
    <source>
        <dbReference type="ARBA" id="ARBA00002368"/>
    </source>
</evidence>
<feature type="binding site" description="via carbamate group" evidence="10">
    <location>
        <position position="103"/>
    </location>
    <ligand>
        <name>Zn(2+)</name>
        <dbReference type="ChEBI" id="CHEBI:29105"/>
        <label>1</label>
    </ligand>
</feature>
<reference evidence="13 14" key="1">
    <citation type="submission" date="2015-05" db="EMBL/GenBank/DDBJ databases">
        <title>Genome sequences of Pluralibacter gergoviae.</title>
        <authorList>
            <person name="Greninger A.L."/>
            <person name="Miller S."/>
        </authorList>
    </citation>
    <scope>NUCLEOTIDE SEQUENCE [LARGE SCALE GENOMIC DNA]</scope>
    <source>
        <strain evidence="13 14">JS81F13</strain>
    </source>
</reference>
<dbReference type="AlphaFoldDB" id="A0A0J5P5P8"/>
<evidence type="ECO:0000259" key="12">
    <source>
        <dbReference type="Pfam" id="PF01979"/>
    </source>
</evidence>
<comment type="function">
    <text evidence="1 10">Catalyzes the reversible cyclization of carbamoyl aspartate to dihydroorotate.</text>
</comment>
<dbReference type="PANTHER" id="PTHR43137:SF1">
    <property type="entry name" value="DIHYDROOROTASE"/>
    <property type="match status" value="1"/>
</dbReference>
<dbReference type="GO" id="GO:0005829">
    <property type="term" value="C:cytosol"/>
    <property type="evidence" value="ECO:0007669"/>
    <property type="project" value="TreeGrafter"/>
</dbReference>
<comment type="subunit">
    <text evidence="10">Homodimer.</text>
</comment>
<feature type="binding site" evidence="10">
    <location>
        <position position="140"/>
    </location>
    <ligand>
        <name>Zn(2+)</name>
        <dbReference type="ChEBI" id="CHEBI:29105"/>
        <label>2</label>
    </ligand>
</feature>
<evidence type="ECO:0000313" key="14">
    <source>
        <dbReference type="Proteomes" id="UP000036196"/>
    </source>
</evidence>
<evidence type="ECO:0000256" key="5">
    <source>
        <dbReference type="ARBA" id="ARBA00022723"/>
    </source>
</evidence>